<feature type="transmembrane region" description="Helical" evidence="1">
    <location>
        <begin position="219"/>
        <end position="237"/>
    </location>
</feature>
<organism evidence="2 3">
    <name type="scientific">Phialocephala subalpina</name>
    <dbReference type="NCBI Taxonomy" id="576137"/>
    <lineage>
        <taxon>Eukaryota</taxon>
        <taxon>Fungi</taxon>
        <taxon>Dikarya</taxon>
        <taxon>Ascomycota</taxon>
        <taxon>Pezizomycotina</taxon>
        <taxon>Leotiomycetes</taxon>
        <taxon>Helotiales</taxon>
        <taxon>Mollisiaceae</taxon>
        <taxon>Phialocephala</taxon>
        <taxon>Phialocephala fortinii species complex</taxon>
    </lineage>
</organism>
<dbReference type="OrthoDB" id="3523353at2759"/>
<dbReference type="Proteomes" id="UP000184330">
    <property type="component" value="Unassembled WGS sequence"/>
</dbReference>
<evidence type="ECO:0000313" key="3">
    <source>
        <dbReference type="Proteomes" id="UP000184330"/>
    </source>
</evidence>
<evidence type="ECO:0000313" key="2">
    <source>
        <dbReference type="EMBL" id="CZR53850.1"/>
    </source>
</evidence>
<proteinExistence type="predicted"/>
<reference evidence="2 3" key="1">
    <citation type="submission" date="2016-03" db="EMBL/GenBank/DDBJ databases">
        <authorList>
            <person name="Ploux O."/>
        </authorList>
    </citation>
    <scope>NUCLEOTIDE SEQUENCE [LARGE SCALE GENOMIC DNA]</scope>
    <source>
        <strain evidence="2 3">UAMH 11012</strain>
    </source>
</reference>
<protein>
    <submittedName>
        <fullName evidence="2">Uncharacterized protein</fullName>
    </submittedName>
</protein>
<name>A0A1L7WM68_9HELO</name>
<evidence type="ECO:0000256" key="1">
    <source>
        <dbReference type="SAM" id="Phobius"/>
    </source>
</evidence>
<dbReference type="EMBL" id="FJOG01000004">
    <property type="protein sequence ID" value="CZR53850.1"/>
    <property type="molecule type" value="Genomic_DNA"/>
</dbReference>
<gene>
    <name evidence="2" type="ORF">PAC_03732</name>
</gene>
<keyword evidence="3" id="KW-1185">Reference proteome</keyword>
<sequence length="336" mass="37341">MEMELIHHQNLERWVSFLPPLSSLVSQYRLKQLPNLISKTHTNLLFTITAPNHAFKDTYFFRIAMDSESFLSAALQQLNLSDAGVEEPTINDPTATYLNLDVVLPPHLFQQLNSIKRENFKHAKLSVVTMDPLDWNTGRRANRPFEYINTEWLSILHSLSPQSFPIPAPKSSLAPPVHSSVPAQQPTAYYLEQLSFYNQAPGIDPFASEPDATIRPGPLKIFVFWIVSLLFWVFATLRSAGRRAITSLLALLRCLFSVFVPALGSVAGVVASVEWRWDVLVAVALAAYILRCIPNVDVGVASGMGVEMVEGQKDPVYTVFVSGWEAIGSGPVGESF</sequence>
<keyword evidence="1" id="KW-0812">Transmembrane</keyword>
<accession>A0A1L7WM68</accession>
<keyword evidence="1" id="KW-0472">Membrane</keyword>
<feature type="transmembrane region" description="Helical" evidence="1">
    <location>
        <begin position="249"/>
        <end position="271"/>
    </location>
</feature>
<keyword evidence="1" id="KW-1133">Transmembrane helix</keyword>
<dbReference type="AlphaFoldDB" id="A0A1L7WM68"/>